<name>A0A2T7P3X5_POMCA</name>
<dbReference type="Proteomes" id="UP000245119">
    <property type="component" value="Linkage Group LG6"/>
</dbReference>
<feature type="compositionally biased region" description="Polar residues" evidence="1">
    <location>
        <begin position="1"/>
        <end position="10"/>
    </location>
</feature>
<evidence type="ECO:0000256" key="1">
    <source>
        <dbReference type="SAM" id="MobiDB-lite"/>
    </source>
</evidence>
<feature type="region of interest" description="Disordered" evidence="1">
    <location>
        <begin position="1"/>
        <end position="34"/>
    </location>
</feature>
<dbReference type="AlphaFoldDB" id="A0A2T7P3X5"/>
<comment type="caution">
    <text evidence="2">The sequence shown here is derived from an EMBL/GenBank/DDBJ whole genome shotgun (WGS) entry which is preliminary data.</text>
</comment>
<accession>A0A2T7P3X5</accession>
<sequence>MSREQTTTCSKGGLDVSGLAPCPSLSPPHPNNLHLPPRLVARPWRNWESFCSGLPLRISGLLSQGSSTLQRCCRSSNDTPALARAHRNPKDS</sequence>
<reference evidence="2 3" key="1">
    <citation type="submission" date="2018-04" db="EMBL/GenBank/DDBJ databases">
        <title>The genome of golden apple snail Pomacea canaliculata provides insight into stress tolerance and invasive adaptation.</title>
        <authorList>
            <person name="Liu C."/>
            <person name="Liu B."/>
            <person name="Ren Y."/>
            <person name="Zhang Y."/>
            <person name="Wang H."/>
            <person name="Li S."/>
            <person name="Jiang F."/>
            <person name="Yin L."/>
            <person name="Zhang G."/>
            <person name="Qian W."/>
            <person name="Fan W."/>
        </authorList>
    </citation>
    <scope>NUCLEOTIDE SEQUENCE [LARGE SCALE GENOMIC DNA]</scope>
    <source>
        <strain evidence="2">SZHN2017</strain>
        <tissue evidence="2">Muscle</tissue>
    </source>
</reference>
<proteinExistence type="predicted"/>
<keyword evidence="3" id="KW-1185">Reference proteome</keyword>
<dbReference type="EMBL" id="PZQS01000006">
    <property type="protein sequence ID" value="PVD28127.1"/>
    <property type="molecule type" value="Genomic_DNA"/>
</dbReference>
<feature type="region of interest" description="Disordered" evidence="1">
    <location>
        <begin position="71"/>
        <end position="92"/>
    </location>
</feature>
<evidence type="ECO:0000313" key="2">
    <source>
        <dbReference type="EMBL" id="PVD28127.1"/>
    </source>
</evidence>
<evidence type="ECO:0000313" key="3">
    <source>
        <dbReference type="Proteomes" id="UP000245119"/>
    </source>
</evidence>
<gene>
    <name evidence="2" type="ORF">C0Q70_10709</name>
</gene>
<protein>
    <submittedName>
        <fullName evidence="2">Uncharacterized protein</fullName>
    </submittedName>
</protein>
<organism evidence="2 3">
    <name type="scientific">Pomacea canaliculata</name>
    <name type="common">Golden apple snail</name>
    <dbReference type="NCBI Taxonomy" id="400727"/>
    <lineage>
        <taxon>Eukaryota</taxon>
        <taxon>Metazoa</taxon>
        <taxon>Spiralia</taxon>
        <taxon>Lophotrochozoa</taxon>
        <taxon>Mollusca</taxon>
        <taxon>Gastropoda</taxon>
        <taxon>Caenogastropoda</taxon>
        <taxon>Architaenioglossa</taxon>
        <taxon>Ampullarioidea</taxon>
        <taxon>Ampullariidae</taxon>
        <taxon>Pomacea</taxon>
    </lineage>
</organism>